<feature type="region of interest" description="Disordered" evidence="1">
    <location>
        <begin position="109"/>
        <end position="154"/>
    </location>
</feature>
<evidence type="ECO:0000313" key="4">
    <source>
        <dbReference type="Proteomes" id="UP001604336"/>
    </source>
</evidence>
<sequence length="231" mass="26314">MGDSVKRNDKINGRGTEKYEKWTLEESNELLKLMVDVATCGWRDNYEDLRIAVGSATVVGTQTIALGDDTGSRTFETKEGRDIVGLIDDFKYNLDSETFIQTDKQDPLYQSPSLGLSTQPLPPKPTSSEVLPTNRKRNRTEFEANSNSIDPKSTESDVIDKLTRTVNKITRAIESIDTREHTCWDVIKEIQNLDDDARFKALDLLNTRAKKSEFLNMTSEERSKWIIFKLK</sequence>
<dbReference type="AlphaFoldDB" id="A0ABD1PBQ7"/>
<feature type="domain" description="At2g29880-like C-terminal" evidence="2">
    <location>
        <begin position="183"/>
        <end position="229"/>
    </location>
</feature>
<dbReference type="InterPro" id="IPR055314">
    <property type="entry name" value="At2g29880-like"/>
</dbReference>
<dbReference type="Pfam" id="PF24769">
    <property type="entry name" value="At2g29880_C"/>
    <property type="match status" value="1"/>
</dbReference>
<feature type="compositionally biased region" description="Polar residues" evidence="1">
    <location>
        <begin position="109"/>
        <end position="119"/>
    </location>
</feature>
<evidence type="ECO:0000256" key="1">
    <source>
        <dbReference type="SAM" id="MobiDB-lite"/>
    </source>
</evidence>
<comment type="caution">
    <text evidence="3">The sequence shown here is derived from an EMBL/GenBank/DDBJ whole genome shotgun (WGS) entry which is preliminary data.</text>
</comment>
<name>A0ABD1PBQ7_9LAMI</name>
<proteinExistence type="predicted"/>
<protein>
    <submittedName>
        <fullName evidence="3">Heavy metal transport/detoxification superfamily protein</fullName>
    </submittedName>
</protein>
<accession>A0ABD1PBQ7</accession>
<evidence type="ECO:0000313" key="3">
    <source>
        <dbReference type="EMBL" id="KAL2461069.1"/>
    </source>
</evidence>
<dbReference type="Proteomes" id="UP001604336">
    <property type="component" value="Unassembled WGS sequence"/>
</dbReference>
<keyword evidence="4" id="KW-1185">Reference proteome</keyword>
<organism evidence="3 4">
    <name type="scientific">Abeliophyllum distichum</name>
    <dbReference type="NCBI Taxonomy" id="126358"/>
    <lineage>
        <taxon>Eukaryota</taxon>
        <taxon>Viridiplantae</taxon>
        <taxon>Streptophyta</taxon>
        <taxon>Embryophyta</taxon>
        <taxon>Tracheophyta</taxon>
        <taxon>Spermatophyta</taxon>
        <taxon>Magnoliopsida</taxon>
        <taxon>eudicotyledons</taxon>
        <taxon>Gunneridae</taxon>
        <taxon>Pentapetalae</taxon>
        <taxon>asterids</taxon>
        <taxon>lamiids</taxon>
        <taxon>Lamiales</taxon>
        <taxon>Oleaceae</taxon>
        <taxon>Forsythieae</taxon>
        <taxon>Abeliophyllum</taxon>
    </lineage>
</organism>
<reference evidence="4" key="1">
    <citation type="submission" date="2024-07" db="EMBL/GenBank/DDBJ databases">
        <title>Two chromosome-level genome assemblies of Korean endemic species Abeliophyllum distichum and Forsythia ovata (Oleaceae).</title>
        <authorList>
            <person name="Jang H."/>
        </authorList>
    </citation>
    <scope>NUCLEOTIDE SEQUENCE [LARGE SCALE GENOMIC DNA]</scope>
</reference>
<dbReference type="InterPro" id="IPR056253">
    <property type="entry name" value="At2g29880-like_C"/>
</dbReference>
<dbReference type="EMBL" id="JBFOLK010000014">
    <property type="protein sequence ID" value="KAL2461069.1"/>
    <property type="molecule type" value="Genomic_DNA"/>
</dbReference>
<dbReference type="PANTHER" id="PTHR47864:SF2">
    <property type="entry name" value="MYB_SANT-LIKE DNA-BINDING DOMAIN PROTEIN"/>
    <property type="match status" value="1"/>
</dbReference>
<gene>
    <name evidence="3" type="ORF">Adt_44489</name>
</gene>
<evidence type="ECO:0000259" key="2">
    <source>
        <dbReference type="Pfam" id="PF24769"/>
    </source>
</evidence>
<dbReference type="PANTHER" id="PTHR47864">
    <property type="entry name" value="TRANSMEMBRANE PROTEIN"/>
    <property type="match status" value="1"/>
</dbReference>